<dbReference type="FunFam" id="3.20.20.100:FF:000004">
    <property type="entry name" value="Oxidoreductase, aldo/keto reductase"/>
    <property type="match status" value="1"/>
</dbReference>
<proteinExistence type="predicted"/>
<accession>A0A068SE12</accession>
<name>A0A068SE12_9FUNG</name>
<evidence type="ECO:0000259" key="2">
    <source>
        <dbReference type="Pfam" id="PF00248"/>
    </source>
</evidence>
<dbReference type="Proteomes" id="UP000027586">
    <property type="component" value="Unassembled WGS sequence"/>
</dbReference>
<keyword evidence="1" id="KW-0560">Oxidoreductase</keyword>
<dbReference type="AlphaFoldDB" id="A0A068SE12"/>
<dbReference type="SUPFAM" id="SSF51430">
    <property type="entry name" value="NAD(P)-linked oxidoreductase"/>
    <property type="match status" value="1"/>
</dbReference>
<sequence length="368" mass="41695">MATKETKMQYVRFGNTGLRVCMIYLAHDIDMHAYRIILQVSKIALGCMSYGSSQWQSWVKDEEESLAMIERAYKAGINFFDTANGYSNGESERILGKAIKQCNMDRSRIVVATKVYLPVADQVGTNLLGGHNYAQDPVLANRYGLSRKHIFDAVEASLERLQLDYIDLYQIHRLDPYTPMEETMSALNDLVRMGKVRYIGASSMYAWQFQKMNNIAEKNGWTRFVSMQNMYNLIYREEEREMMPYCADQGIAVIPWSPLARGLLTSKNRQSIRSSTDRAIKRLFDQATEANNDAIVDRVVQIAENKGLAPAHVALAWVLSKPFITAPIVGITKDGHLEDAIAALGVELTKEEIESLEALYMPRSVHPM</sequence>
<dbReference type="VEuPathDB" id="FungiDB:LCOR_10850.1"/>
<keyword evidence="4" id="KW-1185">Reference proteome</keyword>
<organism evidence="3 4">
    <name type="scientific">Lichtheimia corymbifera JMRC:FSU:9682</name>
    <dbReference type="NCBI Taxonomy" id="1263082"/>
    <lineage>
        <taxon>Eukaryota</taxon>
        <taxon>Fungi</taxon>
        <taxon>Fungi incertae sedis</taxon>
        <taxon>Mucoromycota</taxon>
        <taxon>Mucoromycotina</taxon>
        <taxon>Mucoromycetes</taxon>
        <taxon>Mucorales</taxon>
        <taxon>Lichtheimiaceae</taxon>
        <taxon>Lichtheimia</taxon>
    </lineage>
</organism>
<dbReference type="InterPro" id="IPR050523">
    <property type="entry name" value="AKR_Detox_Biosynth"/>
</dbReference>
<evidence type="ECO:0000313" key="4">
    <source>
        <dbReference type="Proteomes" id="UP000027586"/>
    </source>
</evidence>
<dbReference type="GO" id="GO:0016491">
    <property type="term" value="F:oxidoreductase activity"/>
    <property type="evidence" value="ECO:0007669"/>
    <property type="project" value="UniProtKB-KW"/>
</dbReference>
<evidence type="ECO:0000256" key="1">
    <source>
        <dbReference type="ARBA" id="ARBA00023002"/>
    </source>
</evidence>
<dbReference type="OrthoDB" id="37537at2759"/>
<protein>
    <submittedName>
        <fullName evidence="3">Aldo keto reductase</fullName>
    </submittedName>
</protein>
<dbReference type="CDD" id="cd19079">
    <property type="entry name" value="AKR_EcYajO-like"/>
    <property type="match status" value="1"/>
</dbReference>
<feature type="domain" description="NADP-dependent oxidoreductase" evidence="2">
    <location>
        <begin position="42"/>
        <end position="360"/>
    </location>
</feature>
<gene>
    <name evidence="3" type="ORF">LCOR_10850.1</name>
</gene>
<reference evidence="3" key="1">
    <citation type="submission" date="2013-08" db="EMBL/GenBank/DDBJ databases">
        <title>Gene expansion shapes genome architecture in the human pathogen Lichtheimia corymbifera: an evolutionary genomics analysis in the ancient terrestrial Mucorales (Mucoromycotina).</title>
        <authorList>
            <person name="Schwartze V.U."/>
            <person name="Winter S."/>
            <person name="Shelest E."/>
            <person name="Marcet-Houben M."/>
            <person name="Horn F."/>
            <person name="Wehner S."/>
            <person name="Hoffmann K."/>
            <person name="Riege K."/>
            <person name="Sammeth M."/>
            <person name="Nowrousian M."/>
            <person name="Valiante V."/>
            <person name="Linde J."/>
            <person name="Jacobsen I.D."/>
            <person name="Marz M."/>
            <person name="Brakhage A.A."/>
            <person name="Gabaldon T."/>
            <person name="Bocker S."/>
            <person name="Voigt K."/>
        </authorList>
    </citation>
    <scope>NUCLEOTIDE SEQUENCE [LARGE SCALE GENOMIC DNA]</scope>
    <source>
        <strain evidence="3">FSU 9682</strain>
    </source>
</reference>
<dbReference type="GO" id="GO:0005829">
    <property type="term" value="C:cytosol"/>
    <property type="evidence" value="ECO:0007669"/>
    <property type="project" value="UniProtKB-ARBA"/>
</dbReference>
<dbReference type="EMBL" id="CBTN010000082">
    <property type="protein sequence ID" value="CDH60052.1"/>
    <property type="molecule type" value="Genomic_DNA"/>
</dbReference>
<dbReference type="PANTHER" id="PTHR43364">
    <property type="entry name" value="NADH-SPECIFIC METHYLGLYOXAL REDUCTASE-RELATED"/>
    <property type="match status" value="1"/>
</dbReference>
<dbReference type="InterPro" id="IPR023210">
    <property type="entry name" value="NADP_OxRdtase_dom"/>
</dbReference>
<comment type="caution">
    <text evidence="3">The sequence shown here is derived from an EMBL/GenBank/DDBJ whole genome shotgun (WGS) entry which is preliminary data.</text>
</comment>
<dbReference type="Pfam" id="PF00248">
    <property type="entry name" value="Aldo_ket_red"/>
    <property type="match status" value="1"/>
</dbReference>
<dbReference type="Gene3D" id="3.20.20.100">
    <property type="entry name" value="NADP-dependent oxidoreductase domain"/>
    <property type="match status" value="1"/>
</dbReference>
<dbReference type="STRING" id="1263082.A0A068SE12"/>
<evidence type="ECO:0000313" key="3">
    <source>
        <dbReference type="EMBL" id="CDH60052.1"/>
    </source>
</evidence>
<dbReference type="PANTHER" id="PTHR43364:SF4">
    <property type="entry name" value="NAD(P)-LINKED OXIDOREDUCTASE SUPERFAMILY PROTEIN"/>
    <property type="match status" value="1"/>
</dbReference>
<dbReference type="InterPro" id="IPR036812">
    <property type="entry name" value="NAD(P)_OxRdtase_dom_sf"/>
</dbReference>